<evidence type="ECO:0000259" key="1">
    <source>
        <dbReference type="PROSITE" id="PS51085"/>
    </source>
</evidence>
<dbReference type="InterPro" id="IPR036010">
    <property type="entry name" value="2Fe-2S_ferredoxin-like_sf"/>
</dbReference>
<name>A0A080M3A4_9PROT</name>
<dbReference type="PROSITE" id="PS51085">
    <property type="entry name" value="2FE2S_FER_2"/>
    <property type="match status" value="1"/>
</dbReference>
<dbReference type="InterPro" id="IPR012675">
    <property type="entry name" value="Beta-grasp_dom_sf"/>
</dbReference>
<dbReference type="Pfam" id="PF00111">
    <property type="entry name" value="Fer2"/>
    <property type="match status" value="1"/>
</dbReference>
<gene>
    <name evidence="2" type="ORF">AW09_003240</name>
</gene>
<dbReference type="PROSITE" id="PS00197">
    <property type="entry name" value="2FE2S_FER_1"/>
    <property type="match status" value="1"/>
</dbReference>
<dbReference type="AlphaFoldDB" id="A0A080M3A4"/>
<reference evidence="2 3" key="1">
    <citation type="submission" date="2014-02" db="EMBL/GenBank/DDBJ databases">
        <title>Expanding our view of genomic diversity in Candidatus Accumulibacter clades.</title>
        <authorList>
            <person name="Skennerton C.T."/>
            <person name="Barr J.J."/>
            <person name="Slater F.R."/>
            <person name="Bond P.L."/>
            <person name="Tyson G.W."/>
        </authorList>
    </citation>
    <scope>NUCLEOTIDE SEQUENCE [LARGE SCALE GENOMIC DNA]</scope>
    <source>
        <strain evidence="3">BA-91</strain>
    </source>
</reference>
<dbReference type="InterPro" id="IPR006058">
    <property type="entry name" value="2Fe2S_fd_BS"/>
</dbReference>
<dbReference type="GO" id="GO:0051537">
    <property type="term" value="F:2 iron, 2 sulfur cluster binding"/>
    <property type="evidence" value="ECO:0007669"/>
    <property type="project" value="InterPro"/>
</dbReference>
<dbReference type="EMBL" id="JDVG02000517">
    <property type="protein sequence ID" value="KFB71614.1"/>
    <property type="molecule type" value="Genomic_DNA"/>
</dbReference>
<feature type="domain" description="2Fe-2S ferredoxin-type" evidence="1">
    <location>
        <begin position="2"/>
        <end position="124"/>
    </location>
</feature>
<evidence type="ECO:0000313" key="3">
    <source>
        <dbReference type="Proteomes" id="UP000020077"/>
    </source>
</evidence>
<dbReference type="SUPFAM" id="SSF54292">
    <property type="entry name" value="2Fe-2S ferredoxin-like"/>
    <property type="match status" value="1"/>
</dbReference>
<proteinExistence type="predicted"/>
<dbReference type="InterPro" id="IPR001041">
    <property type="entry name" value="2Fe-2S_ferredoxin-type"/>
</dbReference>
<organism evidence="2 3">
    <name type="scientific">Candidatus Accumulibacter phosphatis</name>
    <dbReference type="NCBI Taxonomy" id="327160"/>
    <lineage>
        <taxon>Bacteria</taxon>
        <taxon>Pseudomonadati</taxon>
        <taxon>Pseudomonadota</taxon>
        <taxon>Betaproteobacteria</taxon>
        <taxon>Candidatus Accumulibacter</taxon>
    </lineage>
</organism>
<evidence type="ECO:0000313" key="2">
    <source>
        <dbReference type="EMBL" id="KFB71614.1"/>
    </source>
</evidence>
<dbReference type="CDD" id="cd00207">
    <property type="entry name" value="fer2"/>
    <property type="match status" value="1"/>
</dbReference>
<sequence length="124" mass="13922">MPNITFSSPMHKDKTIYAVAGSHTQTILKLAKENHVPIDFSCGDGECGTCLVRVSSVDKSSHNKYGHMGGPLNVREVAVLKDMGKIRQAQIEQMYVDDLPPTEWRLACQYIVRDEDILVEYPSR</sequence>
<dbReference type="Proteomes" id="UP000020077">
    <property type="component" value="Unassembled WGS sequence"/>
</dbReference>
<protein>
    <submittedName>
        <fullName evidence="2">2Fe-2S iron-sulfur cluster binding domain protein</fullName>
    </submittedName>
</protein>
<comment type="caution">
    <text evidence="2">The sequence shown here is derived from an EMBL/GenBank/DDBJ whole genome shotgun (WGS) entry which is preliminary data.</text>
</comment>
<accession>A0A080M3A4</accession>
<dbReference type="Gene3D" id="3.10.20.30">
    <property type="match status" value="1"/>
</dbReference>